<dbReference type="Gene3D" id="3.40.50.410">
    <property type="entry name" value="von Willebrand factor, type A domain"/>
    <property type="match status" value="1"/>
</dbReference>
<sequence>MKSIQRSGGLRALIGRRLRAFFREDRGQVLPISAIMLVGFLGMAAVSVDMGHAVLNYEQLQNAADAAAMAGAQSLPNTTASTVATQYSAVANQYNAQTMTSGTTMSSGYPKLLCLTTLKSQGMACSSPANANAVQVRLQMSSQMAFAGMSKFGYPSMTIAATSTAAMRGASASPYNVAIILDETLSMASYDSDCGATQLACALNGIQVLLKSLTPCAANSGTCTITNGVSTNAVDSVALFTFPAVTIGTVSRDTSCTTSIPSSWTLSTAGGTGSNNWFQVDGTWGGWQNTTNRSGTVTGSTVTAFYDSSFGYFTIPYQMGWTGVPDGTSYTFPTAGASSYSPSGSTSGTYQVTSFLSDYKTAPLSSTLNSSSTLVKAAGAVSNCAGMAPPNFDGALGTYYAGVIYAAQSALTAAKAANSGSQNVLILLSDGDATAPQSWNGYPTMGSAGSNGSYPSYVNECTQSIVAAKAATTAGTRVYTVAYGSESSGCSTDTSGTYAGITPCQAMQDMASAAQYFFSDYNQSGSNSTCYSSAQPVASLAGIFTQIASDLTVSRLIPNSTT</sequence>
<evidence type="ECO:0000313" key="4">
    <source>
        <dbReference type="Proteomes" id="UP000236728"/>
    </source>
</evidence>
<dbReference type="EMBL" id="FNVA01000004">
    <property type="protein sequence ID" value="SEG37822.1"/>
    <property type="molecule type" value="Genomic_DNA"/>
</dbReference>
<dbReference type="RefSeq" id="WP_103933638.1">
    <property type="nucleotide sequence ID" value="NZ_FNVA01000004.1"/>
</dbReference>
<organism evidence="3 4">
    <name type="scientific">Bryocella elongata</name>
    <dbReference type="NCBI Taxonomy" id="863522"/>
    <lineage>
        <taxon>Bacteria</taxon>
        <taxon>Pseudomonadati</taxon>
        <taxon>Acidobacteriota</taxon>
        <taxon>Terriglobia</taxon>
        <taxon>Terriglobales</taxon>
        <taxon>Acidobacteriaceae</taxon>
        <taxon>Bryocella</taxon>
    </lineage>
</organism>
<feature type="domain" description="Putative Flp pilus-assembly TadG-like N-terminal" evidence="2">
    <location>
        <begin position="27"/>
        <end position="73"/>
    </location>
</feature>
<keyword evidence="4" id="KW-1185">Reference proteome</keyword>
<dbReference type="Pfam" id="PF13400">
    <property type="entry name" value="Tad"/>
    <property type="match status" value="1"/>
</dbReference>
<keyword evidence="1" id="KW-0812">Transmembrane</keyword>
<dbReference type="Proteomes" id="UP000236728">
    <property type="component" value="Unassembled WGS sequence"/>
</dbReference>
<feature type="transmembrane region" description="Helical" evidence="1">
    <location>
        <begin position="29"/>
        <end position="48"/>
    </location>
</feature>
<evidence type="ECO:0000256" key="1">
    <source>
        <dbReference type="SAM" id="Phobius"/>
    </source>
</evidence>
<name>A0A1H5ZNP8_9BACT</name>
<evidence type="ECO:0000313" key="3">
    <source>
        <dbReference type="EMBL" id="SEG37822.1"/>
    </source>
</evidence>
<evidence type="ECO:0000259" key="2">
    <source>
        <dbReference type="Pfam" id="PF13400"/>
    </source>
</evidence>
<keyword evidence="1" id="KW-1133">Transmembrane helix</keyword>
<dbReference type="InterPro" id="IPR028087">
    <property type="entry name" value="Tad_N"/>
</dbReference>
<protein>
    <submittedName>
        <fullName evidence="3">Putative Flp pilus-assembly TadE/G-like</fullName>
    </submittedName>
</protein>
<proteinExistence type="predicted"/>
<accession>A0A1H5ZNP8</accession>
<gene>
    <name evidence="3" type="ORF">SAMN05421819_2777</name>
</gene>
<dbReference type="AlphaFoldDB" id="A0A1H5ZNP8"/>
<dbReference type="InterPro" id="IPR036465">
    <property type="entry name" value="vWFA_dom_sf"/>
</dbReference>
<reference evidence="3 4" key="1">
    <citation type="submission" date="2016-10" db="EMBL/GenBank/DDBJ databases">
        <authorList>
            <person name="de Groot N.N."/>
        </authorList>
    </citation>
    <scope>NUCLEOTIDE SEQUENCE [LARGE SCALE GENOMIC DNA]</scope>
    <source>
        <strain evidence="3 4">DSM 22489</strain>
    </source>
</reference>
<keyword evidence="1" id="KW-0472">Membrane</keyword>
<dbReference type="OrthoDB" id="115928at2"/>